<feature type="compositionally biased region" description="Low complexity" evidence="1">
    <location>
        <begin position="1437"/>
        <end position="1451"/>
    </location>
</feature>
<feature type="compositionally biased region" description="Basic and acidic residues" evidence="1">
    <location>
        <begin position="568"/>
        <end position="577"/>
    </location>
</feature>
<organism evidence="2 3">
    <name type="scientific">Candidatus Endobugula sertula</name>
    <name type="common">Bugula neritina bacterial symbiont</name>
    <dbReference type="NCBI Taxonomy" id="62101"/>
    <lineage>
        <taxon>Bacteria</taxon>
        <taxon>Pseudomonadati</taxon>
        <taxon>Pseudomonadota</taxon>
        <taxon>Gammaproteobacteria</taxon>
        <taxon>Cellvibrionales</taxon>
        <taxon>Cellvibrionaceae</taxon>
        <taxon>Candidatus Endobugula</taxon>
    </lineage>
</organism>
<sequence>MAEKTTRLSTLRGDSLVNPGLSNGDGNNGGSGSGSAIMSKASPLKRLNYFDGKFLRAPDLITEQQALLNQIRISNQAGGYGIVHGYDCTLVGNDTLTLSGGLAIDAEGRVLLLNDSIDIDIAELIETSRHTGAENNTSSNKTDSKALISAEFDDCILRVNNEAVSSTSSDSTDMYLISLHHIEAYCGEEDVYGKLCSEACSTSTNRSYIIEGIEVRATPLNLSTLLKQSSAVPLSEQHLRSRIAAAYYEEERLTLTSHISAQGLSSSIWCLGAEAQTRTGVPIAVLGRSGNTTAFLDAWIARRERMEAPPRHYWAGRLRLRSWNIFLAQILQFQCQLRHCLSHAREPDSPCVRVTDLDPCADTHKVAAKAAEGMRYLLDQMSRVAEQLSEYHQGPFIKEPSEKALNLSDDFSQLELDYQKLIDVSRVVVPDRLLINCGIVEVPSAGYLPVNVSSTVSVNEQVERQFGPGVNLRFCVVRPDYVAHALEEVQHMDRICLLSGIDNPEKIEEVDVLVPNGEIIQQQAEQQGTAYQAQVSISSRIFILGWPEKKRQESVSIQDAELESFVNDSERTIDHHSSSMARSVKTNRHHDSLYSSQKRKNPTIDLPELSGAARGEQLESGGYSFYCAAQSGSTHRLQQAETLLPIANQSPQSILQLLDGEKNVTKHAAKATTDHQKRMTHGLSINTNVDAIAGFATAHSSFWVDLKVERDPFTLTSGEVTDIRAKITMVITRSRGGQASVIIEERNVTGQLHIQNSAPQKADTKLTARLIGDGLWKEVQTQENPIDDDINKTRTEQVHFDEQVVIAKSSVAGLPPSVQVSIINPSFFAGLGNVQLIAERHWVSATQSRMRIILRYSDKKNYSHQTALDDTALLLKNVISIKANEDIILAETVLTETIGDNSVLLPGNPFHSASLTSLDHIAQVTQHSAFADQAGQLLFPPLVPTSSELRILAKASWILFHRRREKTCHQKIEEDAIVKPRLYRVYHIDLPPETVIDEVTAALADDISAVVSAFQIRPVTTIEYAPALANITTNHGDIRADWQSRVQVSADVHIGVIASQGDVLNEGETLSDARLQSLTNVLSTVSETADHLALLNVNNVPPTLSASEVDGVIIYFTKAVTTICHSVFGITTNDTNTFIQKLEEYLEVGGMSLATAIPRLGGQALSVHANFVQGSDQFFGAHQAQQLIASWRLLGHPPIRSVLALSANETNEAQLMTRSQSLKISQLLRHNSGDNYSHRESPANIFNDCSKATLLITETECHDIYFFYPFAEDEQSLIKKLTALVKNDGITAEMIHADPGQNTFFRPLTMVDFYRESSEFESDSQQQLLLHWHNELNGVPSAQLKGLLMTIARPGANEEETNNNVNVAKAQGEKIEATLGITSSIVLAETNNPQVTFPVDCRALTLVVLPRQSVLDNERHVAVVADIAENPQPPEGDNSSTDDTPNDNTTNEGEDEKLLLSVDFAEAVSFDHNNEVIRDARFIKEVERLSEIGTVIKQVEVIGMDHTSDAAAKLRAENLLHALKQQGLAKDKANVVAREADAAEKLEIVKSGFALEHSIVLS</sequence>
<protein>
    <submittedName>
        <fullName evidence="2">Uncharacterized protein</fullName>
    </submittedName>
</protein>
<comment type="caution">
    <text evidence="2">The sequence shown here is derived from an EMBL/GenBank/DDBJ whole genome shotgun (WGS) entry which is preliminary data.</text>
</comment>
<name>A0A1D2QU20_9GAMM</name>
<feature type="region of interest" description="Disordered" evidence="1">
    <location>
        <begin position="568"/>
        <end position="607"/>
    </location>
</feature>
<feature type="region of interest" description="Disordered" evidence="1">
    <location>
        <begin position="1"/>
        <end position="37"/>
    </location>
</feature>
<dbReference type="STRING" id="62101.AB835_00625"/>
<reference evidence="2 3" key="1">
    <citation type="journal article" date="2016" name="Appl. Environ. Microbiol.">
        <title>Lack of Overt Genome Reduction in the Bryostatin-Producing Bryozoan Symbiont "Candidatus Endobugula sertula".</title>
        <authorList>
            <person name="Miller I.J."/>
            <person name="Vanee N."/>
            <person name="Fong S.S."/>
            <person name="Lim-Fong G.E."/>
            <person name="Kwan J.C."/>
        </authorList>
    </citation>
    <scope>NUCLEOTIDE SEQUENCE [LARGE SCALE GENOMIC DNA]</scope>
    <source>
        <strain evidence="2">AB1-4</strain>
    </source>
</reference>
<dbReference type="Proteomes" id="UP000242502">
    <property type="component" value="Unassembled WGS sequence"/>
</dbReference>
<gene>
    <name evidence="2" type="ORF">AB835_00625</name>
</gene>
<evidence type="ECO:0000313" key="3">
    <source>
        <dbReference type="Proteomes" id="UP000242502"/>
    </source>
</evidence>
<evidence type="ECO:0000256" key="1">
    <source>
        <dbReference type="SAM" id="MobiDB-lite"/>
    </source>
</evidence>
<feature type="region of interest" description="Disordered" evidence="1">
    <location>
        <begin position="1427"/>
        <end position="1454"/>
    </location>
</feature>
<evidence type="ECO:0000313" key="2">
    <source>
        <dbReference type="EMBL" id="ODS25043.1"/>
    </source>
</evidence>
<proteinExistence type="predicted"/>
<dbReference type="EMBL" id="MDLC01000002">
    <property type="protein sequence ID" value="ODS25043.1"/>
    <property type="molecule type" value="Genomic_DNA"/>
</dbReference>
<accession>A0A1D2QU20</accession>